<feature type="transmembrane region" description="Helical" evidence="6">
    <location>
        <begin position="275"/>
        <end position="296"/>
    </location>
</feature>
<feature type="region of interest" description="Disordered" evidence="7">
    <location>
        <begin position="218"/>
        <end position="258"/>
    </location>
</feature>
<evidence type="ECO:0000256" key="2">
    <source>
        <dbReference type="ARBA" id="ARBA00007168"/>
    </source>
</evidence>
<keyword evidence="5 6" id="KW-0472">Membrane</keyword>
<gene>
    <name evidence="8" type="ORF">GTHE00462_LOCUS5038</name>
</gene>
<name>A0A7S4JEC6_GUITH</name>
<reference evidence="8" key="1">
    <citation type="submission" date="2021-01" db="EMBL/GenBank/DDBJ databases">
        <authorList>
            <person name="Corre E."/>
            <person name="Pelletier E."/>
            <person name="Niang G."/>
            <person name="Scheremetjew M."/>
            <person name="Finn R."/>
            <person name="Kale V."/>
            <person name="Holt S."/>
            <person name="Cochrane G."/>
            <person name="Meng A."/>
            <person name="Brown T."/>
            <person name="Cohen L."/>
        </authorList>
    </citation>
    <scope>NUCLEOTIDE SEQUENCE</scope>
    <source>
        <strain evidence="8">CCMP 2712</strain>
    </source>
</reference>
<dbReference type="Pfam" id="PF04515">
    <property type="entry name" value="Choline_transpo"/>
    <property type="match status" value="1"/>
</dbReference>
<feature type="compositionally biased region" description="Polar residues" evidence="7">
    <location>
        <begin position="224"/>
        <end position="240"/>
    </location>
</feature>
<feature type="transmembrane region" description="Helical" evidence="6">
    <location>
        <begin position="371"/>
        <end position="404"/>
    </location>
</feature>
<comment type="similarity">
    <text evidence="2 6">Belongs to the CTL (choline transporter-like) family.</text>
</comment>
<feature type="compositionally biased region" description="Polar residues" evidence="7">
    <location>
        <begin position="716"/>
        <end position="731"/>
    </location>
</feature>
<dbReference type="PANTHER" id="PTHR12385:SF98">
    <property type="entry name" value="CHOLINE TRANSPORTER-LIKE PROTEIN"/>
    <property type="match status" value="1"/>
</dbReference>
<feature type="transmembrane region" description="Helical" evidence="6">
    <location>
        <begin position="424"/>
        <end position="443"/>
    </location>
</feature>
<keyword evidence="3 6" id="KW-0812">Transmembrane</keyword>
<feature type="transmembrane region" description="Helical" evidence="6">
    <location>
        <begin position="635"/>
        <end position="652"/>
    </location>
</feature>
<dbReference type="GO" id="GO:0005886">
    <property type="term" value="C:plasma membrane"/>
    <property type="evidence" value="ECO:0007669"/>
    <property type="project" value="UniProtKB-SubCell"/>
</dbReference>
<feature type="transmembrane region" description="Helical" evidence="6">
    <location>
        <begin position="483"/>
        <end position="507"/>
    </location>
</feature>
<feature type="transmembrane region" description="Helical" evidence="6">
    <location>
        <begin position="598"/>
        <end position="623"/>
    </location>
</feature>
<comment type="function">
    <text evidence="6">Choline transporter.</text>
</comment>
<feature type="region of interest" description="Disordered" evidence="7">
    <location>
        <begin position="716"/>
        <end position="763"/>
    </location>
</feature>
<dbReference type="GO" id="GO:0022857">
    <property type="term" value="F:transmembrane transporter activity"/>
    <property type="evidence" value="ECO:0007669"/>
    <property type="project" value="UniProtKB-UniRule"/>
</dbReference>
<dbReference type="PANTHER" id="PTHR12385">
    <property type="entry name" value="CHOLINE TRANSPORTER-LIKE (SLC FAMILY 44)"/>
    <property type="match status" value="1"/>
</dbReference>
<evidence type="ECO:0000256" key="3">
    <source>
        <dbReference type="ARBA" id="ARBA00022692"/>
    </source>
</evidence>
<feature type="compositionally biased region" description="Low complexity" evidence="7">
    <location>
        <begin position="732"/>
        <end position="742"/>
    </location>
</feature>
<sequence>MEPENNPSIQRRESEDVFPENIVSHRVESARRSEAFSPAFLSPRMWNEEDMLLPPSSEVPKRPVIRDRDSQDKGCFGLYTFIMVLFLIQGIAAILGANYQLPHEFELCEARLAQEKVAVARDIPEAEVIQHALEGRHENFQTGGKRLARLKVVKKSHANWDPWSHRLRSVAGKQLAEEPGSFQVSHGHARKLLSSNMLPQSLKQLLKDIKLQASTGLPSHALRNGTSLAQSNSTSHGESNSTKKEKEQNSEEGDFQDDLSPEQVLENAYKRVRNASGIVALLAFSSIVFGAIWVLLLGRFTTAFVYITLSALPIALFCSAISLFLLGVHMVWPITLLVVMTLSLAIIYLVKERIAFTAALLTCASKALVENYSVLVISIFLSLIQVMWLGACFLFIALSFMSGVAVRAKLPNGEQRCEWQTDGWAYVGMGFISVVLLWTNSILEEVKRYTVCGAIGLWYFAEMPKRRGNESSRMRDSSRIASLMSPGMSALGWALSTSFGSICFSALVSSFCETLKLIFQPRGLTESSLPGKRKSRSSSSVQESVWFCLEDVIGFVNRFAVPLMAISGYPFCHSAKVTSLLLHRNHLAALVADVSPAVILRTGALVVALCAALTGWLLSNAYVEWAVLQRGQLRIVHLIVARFVFVTSFCISSLVLNFFASVLLDAMDAMFLLYAMDRDHRTMMPRGEELHNLLSQQQIGRPISGVHYTPRGWTFLPSQPNTSRQENFSVIRSSSSSRGSRNSRGEEEEPSAPAEGQEEGTLV</sequence>
<evidence type="ECO:0000256" key="4">
    <source>
        <dbReference type="ARBA" id="ARBA00022989"/>
    </source>
</evidence>
<organism evidence="8">
    <name type="scientific">Guillardia theta</name>
    <name type="common">Cryptophyte</name>
    <name type="synonym">Cryptomonas phi</name>
    <dbReference type="NCBI Taxonomy" id="55529"/>
    <lineage>
        <taxon>Eukaryota</taxon>
        <taxon>Cryptophyceae</taxon>
        <taxon>Pyrenomonadales</taxon>
        <taxon>Geminigeraceae</taxon>
        <taxon>Guillardia</taxon>
    </lineage>
</organism>
<evidence type="ECO:0000256" key="7">
    <source>
        <dbReference type="SAM" id="MobiDB-lite"/>
    </source>
</evidence>
<evidence type="ECO:0000256" key="5">
    <source>
        <dbReference type="ARBA" id="ARBA00023136"/>
    </source>
</evidence>
<accession>A0A7S4JEC6</accession>
<evidence type="ECO:0000256" key="6">
    <source>
        <dbReference type="RuleBase" id="RU368066"/>
    </source>
</evidence>
<evidence type="ECO:0000313" key="8">
    <source>
        <dbReference type="EMBL" id="CAE2260976.1"/>
    </source>
</evidence>
<evidence type="ECO:0000256" key="1">
    <source>
        <dbReference type="ARBA" id="ARBA00004141"/>
    </source>
</evidence>
<feature type="transmembrane region" description="Helical" evidence="6">
    <location>
        <begin position="76"/>
        <end position="99"/>
    </location>
</feature>
<dbReference type="InterPro" id="IPR007603">
    <property type="entry name" value="Choline_transptr-like"/>
</dbReference>
<feature type="transmembrane region" description="Helical" evidence="6">
    <location>
        <begin position="331"/>
        <end position="350"/>
    </location>
</feature>
<proteinExistence type="inferred from homology"/>
<dbReference type="AlphaFoldDB" id="A0A7S4JEC6"/>
<protein>
    <recommendedName>
        <fullName evidence="6">Choline transporter-like protein</fullName>
    </recommendedName>
</protein>
<comment type="subcellular location">
    <subcellularLocation>
        <location evidence="6">Cell membrane</location>
        <topology evidence="6">Multi-pass membrane protein</topology>
    </subcellularLocation>
    <subcellularLocation>
        <location evidence="1">Membrane</location>
        <topology evidence="1">Multi-pass membrane protein</topology>
    </subcellularLocation>
</comment>
<keyword evidence="4 6" id="KW-1133">Transmembrane helix</keyword>
<dbReference type="EMBL" id="HBKN01006318">
    <property type="protein sequence ID" value="CAE2260976.1"/>
    <property type="molecule type" value="Transcribed_RNA"/>
</dbReference>
<feature type="transmembrane region" description="Helical" evidence="6">
    <location>
        <begin position="303"/>
        <end position="325"/>
    </location>
</feature>